<sequence length="799" mass="91029">MNFSKRIIFAGFMLPMLLLGCKVWKKSSVNQFEVSSNTAAIYVSPDGDDNANGTTPEFALKTLEGARDLIQRKAWNKNMKSDLYVYFAPGRYESKQTVVFKPEDSGSNGYNVIYKNQNEDKPVICGGRKVEGWEKVAGQKYYVADVSESKGYASYFKQLYVNGVRAQQAMSNRPYRSISAPKSGDVQGKGVRSAISKHATRHWWNDPETEAKLDGIEFSKADMKQPYSNVKDLSLHALLVFKMLQISVEEIIETDTSYIFRLPNPDFEWWTTWQDASGAMGHYVINAIEELDEPGEWCLNTTEKKIYYYPHPWEQMDKLEAYVPVVEGLIHLNGTADQPIKNIQFDGFVLQHGNWNYPEKHMLGRSQAEITGQYDSEVPGQLVLNYANDVQIKNSVFRHLGSSGIQPYEGTNRIRIEGNYFYDLSAAAISTGKWYTDKLLCPDSTICKHTLIRNNVVRNIGRDYYQASAINTFAAYDVIIENNDISDIAYAGVHARIGDKPTHHTGIGRLTYRRNLISRTSAMHKWGIRDGGTLYTHGYYPNCLVEENYAVYTSHNVMDVFYADNWSNDSRWQNNVSKGSNAEHVCRAWMSSSNRVIFDSNYGDAPCKSAGGAQLINYHFIEDGNWPDSAKVIMANAGVEQDYRKLAENSYGHESLLKDKPVTCSSQEVENVAAHGNDNDWHTYWHTAPDATGDAWYQVDMGSEYVIEKVLIIPVKERFEAEFRSNYEVQASNDQTFDDYKVLASKNEVVSYYKTDTKCSNMWEVFLNHHQPYRYLRIVAKNENALFSVAEFEAFGYKK</sequence>
<dbReference type="SMART" id="SM00710">
    <property type="entry name" value="PbH1"/>
    <property type="match status" value="4"/>
</dbReference>
<accession>A0A9X3J4J2</accession>
<organism evidence="2 3">
    <name type="scientific">Draconibacterium aestuarii</name>
    <dbReference type="NCBI Taxonomy" id="2998507"/>
    <lineage>
        <taxon>Bacteria</taxon>
        <taxon>Pseudomonadati</taxon>
        <taxon>Bacteroidota</taxon>
        <taxon>Bacteroidia</taxon>
        <taxon>Marinilabiliales</taxon>
        <taxon>Prolixibacteraceae</taxon>
        <taxon>Draconibacterium</taxon>
    </lineage>
</organism>
<dbReference type="AlphaFoldDB" id="A0A9X3J4J2"/>
<dbReference type="Gene3D" id="2.60.120.260">
    <property type="entry name" value="Galactose-binding domain-like"/>
    <property type="match status" value="1"/>
</dbReference>
<name>A0A9X3J4J2_9BACT</name>
<dbReference type="Proteomes" id="UP001145087">
    <property type="component" value="Unassembled WGS sequence"/>
</dbReference>
<evidence type="ECO:0000259" key="1">
    <source>
        <dbReference type="PROSITE" id="PS50022"/>
    </source>
</evidence>
<feature type="domain" description="F5/8 type C" evidence="1">
    <location>
        <begin position="646"/>
        <end position="797"/>
    </location>
</feature>
<dbReference type="PROSITE" id="PS50022">
    <property type="entry name" value="FA58C_3"/>
    <property type="match status" value="1"/>
</dbReference>
<dbReference type="RefSeq" id="WP_343331735.1">
    <property type="nucleotide sequence ID" value="NZ_JAPOHD010000007.1"/>
</dbReference>
<dbReference type="PANTHER" id="PTHR36453:SF1">
    <property type="entry name" value="RIGHT HANDED BETA HELIX DOMAIN-CONTAINING PROTEIN"/>
    <property type="match status" value="1"/>
</dbReference>
<dbReference type="SUPFAM" id="SSF51126">
    <property type="entry name" value="Pectin lyase-like"/>
    <property type="match status" value="1"/>
</dbReference>
<dbReference type="InterPro" id="IPR011050">
    <property type="entry name" value="Pectin_lyase_fold/virulence"/>
</dbReference>
<dbReference type="InterPro" id="IPR048482">
    <property type="entry name" value="GH141_ins"/>
</dbReference>
<reference evidence="2" key="1">
    <citation type="submission" date="2022-11" db="EMBL/GenBank/DDBJ databases">
        <title>Marilongibacter aestuarii gen. nov., sp. nov., isolated from tidal flat sediment.</title>
        <authorList>
            <person name="Jiayan W."/>
        </authorList>
    </citation>
    <scope>NUCLEOTIDE SEQUENCE</scope>
    <source>
        <strain evidence="2">Z1-6</strain>
    </source>
</reference>
<dbReference type="InterPro" id="IPR006626">
    <property type="entry name" value="PbH1"/>
</dbReference>
<dbReference type="Pfam" id="PF21231">
    <property type="entry name" value="GH141_M"/>
    <property type="match status" value="1"/>
</dbReference>
<proteinExistence type="predicted"/>
<dbReference type="SUPFAM" id="SSF49785">
    <property type="entry name" value="Galactose-binding domain-like"/>
    <property type="match status" value="1"/>
</dbReference>
<comment type="caution">
    <text evidence="2">The sequence shown here is derived from an EMBL/GenBank/DDBJ whole genome shotgun (WGS) entry which is preliminary data.</text>
</comment>
<dbReference type="PROSITE" id="PS51257">
    <property type="entry name" value="PROKAR_LIPOPROTEIN"/>
    <property type="match status" value="1"/>
</dbReference>
<dbReference type="InterPro" id="IPR008979">
    <property type="entry name" value="Galactose-bd-like_sf"/>
</dbReference>
<gene>
    <name evidence="2" type="ORF">OU798_03545</name>
</gene>
<dbReference type="InterPro" id="IPR012334">
    <property type="entry name" value="Pectin_lyas_fold"/>
</dbReference>
<dbReference type="PANTHER" id="PTHR36453">
    <property type="entry name" value="SECRETED PROTEIN-RELATED"/>
    <property type="match status" value="1"/>
</dbReference>
<keyword evidence="3" id="KW-1185">Reference proteome</keyword>
<evidence type="ECO:0000313" key="2">
    <source>
        <dbReference type="EMBL" id="MCY1719398.1"/>
    </source>
</evidence>
<dbReference type="Pfam" id="PF00754">
    <property type="entry name" value="F5_F8_type_C"/>
    <property type="match status" value="1"/>
</dbReference>
<dbReference type="EMBL" id="JAPOHD010000007">
    <property type="protein sequence ID" value="MCY1719398.1"/>
    <property type="molecule type" value="Genomic_DNA"/>
</dbReference>
<protein>
    <submittedName>
        <fullName evidence="2">Discoidin domain-containing protein</fullName>
    </submittedName>
</protein>
<dbReference type="InterPro" id="IPR000421">
    <property type="entry name" value="FA58C"/>
</dbReference>
<evidence type="ECO:0000313" key="3">
    <source>
        <dbReference type="Proteomes" id="UP001145087"/>
    </source>
</evidence>
<dbReference type="Gene3D" id="2.160.20.10">
    <property type="entry name" value="Single-stranded right-handed beta-helix, Pectin lyase-like"/>
    <property type="match status" value="2"/>
</dbReference>